<dbReference type="Pfam" id="PF22939">
    <property type="entry name" value="WHD_GPIID"/>
    <property type="match status" value="1"/>
</dbReference>
<comment type="caution">
    <text evidence="9">The sequence shown here is derived from an EMBL/GenBank/DDBJ whole genome shotgun (WGS) entry which is preliminary data.</text>
</comment>
<keyword evidence="1" id="KW-0479">Metal-binding</keyword>
<dbReference type="InterPro" id="IPR027417">
    <property type="entry name" value="P-loop_NTPase"/>
</dbReference>
<feature type="region of interest" description="Disordered" evidence="7">
    <location>
        <begin position="1049"/>
        <end position="1083"/>
    </location>
</feature>
<dbReference type="GO" id="GO:0008270">
    <property type="term" value="F:zinc ion binding"/>
    <property type="evidence" value="ECO:0007669"/>
    <property type="project" value="UniProtKB-KW"/>
</dbReference>
<evidence type="ECO:0000256" key="3">
    <source>
        <dbReference type="ARBA" id="ARBA00022771"/>
    </source>
</evidence>
<dbReference type="PROSITE" id="PS50157">
    <property type="entry name" value="ZINC_FINGER_C2H2_2"/>
    <property type="match status" value="2"/>
</dbReference>
<dbReference type="PANTHER" id="PTHR10039:SF14">
    <property type="entry name" value="NACHT DOMAIN-CONTAINING PROTEIN"/>
    <property type="match status" value="1"/>
</dbReference>
<feature type="coiled-coil region" evidence="6">
    <location>
        <begin position="169"/>
        <end position="196"/>
    </location>
</feature>
<dbReference type="Gene3D" id="3.40.50.300">
    <property type="entry name" value="P-loop containing nucleotide triphosphate hydrolases"/>
    <property type="match status" value="1"/>
</dbReference>
<dbReference type="PROSITE" id="PS00028">
    <property type="entry name" value="ZINC_FINGER_C2H2_1"/>
    <property type="match status" value="2"/>
</dbReference>
<feature type="domain" description="C2H2-type" evidence="8">
    <location>
        <begin position="879"/>
        <end position="906"/>
    </location>
</feature>
<dbReference type="InterPro" id="IPR013087">
    <property type="entry name" value="Znf_C2H2_type"/>
</dbReference>
<dbReference type="Gene3D" id="3.30.160.60">
    <property type="entry name" value="Classic Zinc Finger"/>
    <property type="match status" value="2"/>
</dbReference>
<dbReference type="InterPro" id="IPR036236">
    <property type="entry name" value="Znf_C2H2_sf"/>
</dbReference>
<evidence type="ECO:0000313" key="10">
    <source>
        <dbReference type="Proteomes" id="UP000801428"/>
    </source>
</evidence>
<dbReference type="Pfam" id="PF00096">
    <property type="entry name" value="zf-C2H2"/>
    <property type="match status" value="2"/>
</dbReference>
<dbReference type="PANTHER" id="PTHR10039">
    <property type="entry name" value="AMELOGENIN"/>
    <property type="match status" value="1"/>
</dbReference>
<organism evidence="9 10">
    <name type="scientific">Curvularia kusanoi</name>
    <name type="common">Cochliobolus kusanoi</name>
    <dbReference type="NCBI Taxonomy" id="90978"/>
    <lineage>
        <taxon>Eukaryota</taxon>
        <taxon>Fungi</taxon>
        <taxon>Dikarya</taxon>
        <taxon>Ascomycota</taxon>
        <taxon>Pezizomycotina</taxon>
        <taxon>Dothideomycetes</taxon>
        <taxon>Pleosporomycetidae</taxon>
        <taxon>Pleosporales</taxon>
        <taxon>Pleosporineae</taxon>
        <taxon>Pleosporaceae</taxon>
        <taxon>Curvularia</taxon>
    </lineage>
</organism>
<keyword evidence="2" id="KW-0677">Repeat</keyword>
<dbReference type="EMBL" id="SWKU01000038">
    <property type="protein sequence ID" value="KAF2994706.1"/>
    <property type="molecule type" value="Genomic_DNA"/>
</dbReference>
<name>A0A9P4T5K4_CURKU</name>
<dbReference type="Pfam" id="PF24883">
    <property type="entry name" value="NPHP3_N"/>
    <property type="match status" value="1"/>
</dbReference>
<evidence type="ECO:0000256" key="4">
    <source>
        <dbReference type="ARBA" id="ARBA00022833"/>
    </source>
</evidence>
<evidence type="ECO:0000256" key="2">
    <source>
        <dbReference type="ARBA" id="ARBA00022737"/>
    </source>
</evidence>
<dbReference type="InterPro" id="IPR056125">
    <property type="entry name" value="DUF7708"/>
</dbReference>
<dbReference type="InterPro" id="IPR056884">
    <property type="entry name" value="NPHP3-like_N"/>
</dbReference>
<keyword evidence="4" id="KW-0862">Zinc</keyword>
<dbReference type="SUPFAM" id="SSF52540">
    <property type="entry name" value="P-loop containing nucleoside triphosphate hydrolases"/>
    <property type="match status" value="1"/>
</dbReference>
<dbReference type="Pfam" id="PF24809">
    <property type="entry name" value="DUF7708"/>
    <property type="match status" value="1"/>
</dbReference>
<dbReference type="SMART" id="SM00355">
    <property type="entry name" value="ZnF_C2H2"/>
    <property type="match status" value="4"/>
</dbReference>
<dbReference type="AlphaFoldDB" id="A0A9P4T5K4"/>
<keyword evidence="10" id="KW-1185">Reference proteome</keyword>
<feature type="domain" description="C2H2-type" evidence="8">
    <location>
        <begin position="907"/>
        <end position="934"/>
    </location>
</feature>
<evidence type="ECO:0000256" key="7">
    <source>
        <dbReference type="SAM" id="MobiDB-lite"/>
    </source>
</evidence>
<dbReference type="InterPro" id="IPR054471">
    <property type="entry name" value="GPIID_WHD"/>
</dbReference>
<dbReference type="FunFam" id="3.30.160.60:FF:002343">
    <property type="entry name" value="Zinc finger protein 33A"/>
    <property type="match status" value="1"/>
</dbReference>
<dbReference type="Proteomes" id="UP000801428">
    <property type="component" value="Unassembled WGS sequence"/>
</dbReference>
<proteinExistence type="predicted"/>
<sequence length="1083" mass="124132">MALPCAFQDAIKNFRSTAGLTQAELKDFSQTSLSDLKQCIANIQNDQRASRKLRYLKRLGPFLETMERYGKIIEVFLNVSDVIAFVWGPVKFLLMVTKECAEIFNILLDAYHRIGETIPQFQQYQTLFLGNAHVRRALGFIYEDILNFHKEALRYFRKSAWRQLFDAARNTFSENLKQLENDLSRHTALIDRQASLEEYQSAQVARLQSQQYFEEARAVELDRRRTTVQQWLGPTTAQIRHDTHVMARHPCTGDWLFQDPRFQKWFDFDFCTDPILWLSGIPGAGKTILASSIVESCQKLPQSKVCFFYCRSTDDERHAFVHIARTMLSQLMRNNTQLTQFLYDHVTKSSDVMLSSESAAQSLLQTAFKSCDKNQKIYIILDGLDECIRDERRTITTWFKRQIHDVPSTDLGFLRCLFVSQDDGYARKDLSDCASIKLTPEDTQQDIESFCTMWQTQIAEKFKPFDLQAHDIATIIASRSQGMFLYAKLVTWNLYNQPNRQSVYDELHPDVLPPDLDKAYARIIDRVIGPSVQHRSHRSRGYAKQVLGWLVCAKRTLRWREIQGAVSIDMTRGTMNQDLQLQDNCKDLLASLVERSVDDSVDLVHSTVKSYLVKEGYINVAKVEFDMAHLCLTYMAFDHFHPLTPSDEVRLSLYKGDYAFADYASSYWAAHLVEGICYATNNPTVDLRALVEAIGVFLDVQRTSRYDRIGVSKTLQSQLAPIEYCSEYDEICQAVISTKNQLLPTGKGPLKDEVLHISKIMSNWRSEWESVFQSASATDAERKNLEVYYGPRPFKCLRLNCRFYHEGFELEAQRKQHLDKHERAFLCAERGCPWGTIGYTSSKELRAHIKDCHEEPEYPEEENDEDKPSANCRPQPTRFECTLCPKIFTRAFNLRAHLRTHTDERPFNCKVCGKAFAREGDRRRHERLHLGKKMFVCRGNLRDNGHWGCGRRYARPDALGRHFRSEAGRVCVRPLLEEEEQTKHALNVQQQMTNNVTAGGNPQAIVHSIPTLSAYDNSGQISQTPQPFLPAALLAQYPALATMDWGSMPLNGPDEIDDDNDTTSGSGSTHGFDWTGGNVGAPV</sequence>
<protein>
    <recommendedName>
        <fullName evidence="8">C2H2-type domain-containing protein</fullName>
    </recommendedName>
</protein>
<dbReference type="OrthoDB" id="21416at2759"/>
<evidence type="ECO:0000313" key="9">
    <source>
        <dbReference type="EMBL" id="KAF2994706.1"/>
    </source>
</evidence>
<evidence type="ECO:0000259" key="8">
    <source>
        <dbReference type="PROSITE" id="PS50157"/>
    </source>
</evidence>
<feature type="compositionally biased region" description="Low complexity" evidence="7">
    <location>
        <begin position="1062"/>
        <end position="1073"/>
    </location>
</feature>
<evidence type="ECO:0000256" key="1">
    <source>
        <dbReference type="ARBA" id="ARBA00022723"/>
    </source>
</evidence>
<accession>A0A9P4T5K4</accession>
<evidence type="ECO:0000256" key="5">
    <source>
        <dbReference type="PROSITE-ProRule" id="PRU00042"/>
    </source>
</evidence>
<gene>
    <name evidence="9" type="ORF">E8E13_003003</name>
</gene>
<reference evidence="9" key="1">
    <citation type="submission" date="2019-04" db="EMBL/GenBank/DDBJ databases">
        <title>Sequencing of skin fungus with MAO and IRED activity.</title>
        <authorList>
            <person name="Marsaioli A.J."/>
            <person name="Bonatto J.M.C."/>
            <person name="Reis Junior O."/>
        </authorList>
    </citation>
    <scope>NUCLEOTIDE SEQUENCE</scope>
    <source>
        <strain evidence="9">30M1</strain>
    </source>
</reference>
<keyword evidence="6" id="KW-0175">Coiled coil</keyword>
<keyword evidence="3 5" id="KW-0863">Zinc-finger</keyword>
<dbReference type="SUPFAM" id="SSF57667">
    <property type="entry name" value="beta-beta-alpha zinc fingers"/>
    <property type="match status" value="1"/>
</dbReference>
<evidence type="ECO:0000256" key="6">
    <source>
        <dbReference type="SAM" id="Coils"/>
    </source>
</evidence>